<name>A0A9W6EJX2_ASPTU</name>
<accession>A0A9W6EJX2</accession>
<dbReference type="Proteomes" id="UP001144157">
    <property type="component" value="Unassembled WGS sequence"/>
</dbReference>
<proteinExistence type="inferred from homology"/>
<dbReference type="InterPro" id="IPR050523">
    <property type="entry name" value="AKR_Detox_Biosynth"/>
</dbReference>
<dbReference type="InterPro" id="IPR023210">
    <property type="entry name" value="NADP_OxRdtase_dom"/>
</dbReference>
<reference evidence="4" key="1">
    <citation type="submission" date="2022-07" db="EMBL/GenBank/DDBJ databases">
        <title>Taxonomy of Aspergillus series Nigri: significant species reduction supported by multi-species coalescent approaches.</title>
        <authorList>
            <person name="Bian C."/>
            <person name="Kusuya Y."/>
            <person name="Sklenar F."/>
            <person name="D'hooge E."/>
            <person name="Yaguchi T."/>
            <person name="Takahashi H."/>
            <person name="Hubka V."/>
        </authorList>
    </citation>
    <scope>NUCLEOTIDE SEQUENCE</scope>
    <source>
        <strain evidence="4">IFM 56815</strain>
    </source>
</reference>
<comment type="caution">
    <text evidence="4">The sequence shown here is derived from an EMBL/GenBank/DDBJ whole genome shotgun (WGS) entry which is preliminary data.</text>
</comment>
<evidence type="ECO:0000256" key="2">
    <source>
        <dbReference type="ARBA" id="ARBA00038157"/>
    </source>
</evidence>
<dbReference type="InterPro" id="IPR036812">
    <property type="entry name" value="NAD(P)_OxRdtase_dom_sf"/>
</dbReference>
<gene>
    <name evidence="4" type="ORF">AtubIFM56815_007962</name>
</gene>
<dbReference type="GO" id="GO:0016491">
    <property type="term" value="F:oxidoreductase activity"/>
    <property type="evidence" value="ECO:0007669"/>
    <property type="project" value="UniProtKB-KW"/>
</dbReference>
<dbReference type="AlphaFoldDB" id="A0A9W6EJX2"/>
<evidence type="ECO:0000313" key="5">
    <source>
        <dbReference type="Proteomes" id="UP001144157"/>
    </source>
</evidence>
<feature type="domain" description="NADP-dependent oxidoreductase" evidence="3">
    <location>
        <begin position="2"/>
        <end position="167"/>
    </location>
</feature>
<dbReference type="EMBL" id="BRPE01000005">
    <property type="protein sequence ID" value="GLA83756.1"/>
    <property type="molecule type" value="Genomic_DNA"/>
</dbReference>
<dbReference type="Pfam" id="PF00248">
    <property type="entry name" value="Aldo_ket_red"/>
    <property type="match status" value="1"/>
</dbReference>
<evidence type="ECO:0000259" key="3">
    <source>
        <dbReference type="Pfam" id="PF00248"/>
    </source>
</evidence>
<keyword evidence="1" id="KW-0560">Oxidoreductase</keyword>
<dbReference type="Gene3D" id="3.20.20.100">
    <property type="entry name" value="NADP-dependent oxidoreductase domain"/>
    <property type="match status" value="1"/>
</dbReference>
<comment type="similarity">
    <text evidence="2">Belongs to the aldo/keto reductase family. Aldo/keto reductase 2 subfamily.</text>
</comment>
<dbReference type="SUPFAM" id="SSF51430">
    <property type="entry name" value="NAD(P)-linked oxidoreductase"/>
    <property type="match status" value="1"/>
</dbReference>
<evidence type="ECO:0000313" key="4">
    <source>
        <dbReference type="EMBL" id="GLA83756.1"/>
    </source>
</evidence>
<organism evidence="4 5">
    <name type="scientific">Aspergillus tubingensis</name>
    <dbReference type="NCBI Taxonomy" id="5068"/>
    <lineage>
        <taxon>Eukaryota</taxon>
        <taxon>Fungi</taxon>
        <taxon>Dikarya</taxon>
        <taxon>Ascomycota</taxon>
        <taxon>Pezizomycotina</taxon>
        <taxon>Eurotiomycetes</taxon>
        <taxon>Eurotiomycetidae</taxon>
        <taxon>Eurotiales</taxon>
        <taxon>Aspergillaceae</taxon>
        <taxon>Aspergillus</taxon>
        <taxon>Aspergillus subgen. Circumdati</taxon>
    </lineage>
</organism>
<sequence>MGLSRKHIFDAVEGSLARLNTAYIDVLQLHRLDDTEPEEIMDALHDLVRMGKVHYLGASSMYCWQLARLQYTVKMNNWMTFTSMQGLWNLLYRKKEQESVGSRLLARPWNAQTYRSSQDKKTVKWFSGEQNEVIVSRVEQLANVKGCSMSAVAIAWLLKKGACPIIRGQSGHSPDVNSQGTGLLHPLRGQQLFGKNSAEYARLLDCEVHNMEDVERLARTNAPWVKALGADAVLKRRGYAVALINVDVDVIGRSNPLKRQRELAKRLLAANTHRWAATPTDITYVGWARPWKRVVQEGRPHVSSGI</sequence>
<dbReference type="PANTHER" id="PTHR43364">
    <property type="entry name" value="NADH-SPECIFIC METHYLGLYOXAL REDUCTASE-RELATED"/>
    <property type="match status" value="1"/>
</dbReference>
<evidence type="ECO:0000256" key="1">
    <source>
        <dbReference type="ARBA" id="ARBA00023002"/>
    </source>
</evidence>
<dbReference type="PANTHER" id="PTHR43364:SF15">
    <property type="entry name" value="ARYL-ALCOHOL DEHYDROGENASE AAD16-RELATED"/>
    <property type="match status" value="1"/>
</dbReference>
<protein>
    <recommendedName>
        <fullName evidence="3">NADP-dependent oxidoreductase domain-containing protein</fullName>
    </recommendedName>
</protein>